<sequence>MRGFAIFLLAALAFGSIVSAVAAAQTADQHLRHNRLIVLTDIEADPDDTQSLIRLLLYANEIDLEGLVATTSIHQRSRTAPESIHHVIGQYAEVYDTLSQHASGYPEAETLTARVTTGQPVYGMAGVGEGRDTPGSDAIIAALEADDPRPLWVAAWGGPNTLAQALHTLRATRSPEALARLVAKLRVYTISDQDDSGAWMRETFPDLFYIVSPGGYGAATWTGISQVVDGLDNTTISNAWLAEHIQQGHGPFGAAYPDVAYGMEGDTPTFLNLIPNGLSDPEHPDWGGWGGRYELYTPELSALDPDGFTGGVPVTEETREIWTNAIDTVRPWRARSHGRAHGYAEESFTGFRATLWRWRDDIQNDFAARIDWTVSAYVDANHPPVVRLDHADRLTVHSGDAVRLSALGSSDPDGDSLSYHWFQYPEAGSYPNAIDLWGADNLYARGFHAPEVEAPQTVHFILRVTDKGSPALSRYRRVIVTILPAGGQ</sequence>
<reference evidence="4 5" key="1">
    <citation type="submission" date="2018-10" db="EMBL/GenBank/DDBJ databases">
        <title>Genomic Encyclopedia of Type Strains, Phase IV (KMG-IV): sequencing the most valuable type-strain genomes for metagenomic binning, comparative biology and taxonomic classification.</title>
        <authorList>
            <person name="Goeker M."/>
        </authorList>
    </citation>
    <scope>NUCLEOTIDE SEQUENCE [LARGE SCALE GENOMIC DNA]</scope>
    <source>
        <strain evidence="4 5">DSM 4734</strain>
    </source>
</reference>
<keyword evidence="1" id="KW-0732">Signal</keyword>
<dbReference type="EMBL" id="RBIM01000005">
    <property type="protein sequence ID" value="RKQ96253.1"/>
    <property type="molecule type" value="Genomic_DNA"/>
</dbReference>
<organism evidence="4 5">
    <name type="scientific">Maricaulis maris</name>
    <dbReference type="NCBI Taxonomy" id="74318"/>
    <lineage>
        <taxon>Bacteria</taxon>
        <taxon>Pseudomonadati</taxon>
        <taxon>Pseudomonadota</taxon>
        <taxon>Alphaproteobacteria</taxon>
        <taxon>Maricaulales</taxon>
        <taxon>Maricaulaceae</taxon>
        <taxon>Maricaulis</taxon>
    </lineage>
</organism>
<name>A0A495D3C0_9PROT</name>
<dbReference type="Pfam" id="PF07632">
    <property type="entry name" value="Sde182_NH-like"/>
    <property type="match status" value="1"/>
</dbReference>
<dbReference type="Proteomes" id="UP000273675">
    <property type="component" value="Unassembled WGS sequence"/>
</dbReference>
<dbReference type="SUPFAM" id="SSF53590">
    <property type="entry name" value="Nucleoside hydrolase"/>
    <property type="match status" value="1"/>
</dbReference>
<dbReference type="OrthoDB" id="253051at2"/>
<dbReference type="InterPro" id="IPR048527">
    <property type="entry name" value="Sde182_C"/>
</dbReference>
<proteinExistence type="predicted"/>
<feature type="chain" id="PRO_5019796495" evidence="1">
    <location>
        <begin position="23"/>
        <end position="488"/>
    </location>
</feature>
<evidence type="ECO:0000259" key="3">
    <source>
        <dbReference type="Pfam" id="PF21027"/>
    </source>
</evidence>
<feature type="domain" description="Cellulose-binding Sde182 nucleoside hydrolase-like" evidence="2">
    <location>
        <begin position="35"/>
        <end position="293"/>
    </location>
</feature>
<dbReference type="GO" id="GO:0016799">
    <property type="term" value="F:hydrolase activity, hydrolyzing N-glycosyl compounds"/>
    <property type="evidence" value="ECO:0007669"/>
    <property type="project" value="InterPro"/>
</dbReference>
<dbReference type="InterPro" id="IPR013783">
    <property type="entry name" value="Ig-like_fold"/>
</dbReference>
<dbReference type="Gene3D" id="2.60.40.10">
    <property type="entry name" value="Immunoglobulins"/>
    <property type="match status" value="1"/>
</dbReference>
<feature type="signal peptide" evidence="1">
    <location>
        <begin position="1"/>
        <end position="22"/>
    </location>
</feature>
<gene>
    <name evidence="4" type="ORF">C7435_2505</name>
</gene>
<protein>
    <submittedName>
        <fullName evidence="4">Uncharacterized protein DUF1593</fullName>
    </submittedName>
</protein>
<evidence type="ECO:0000313" key="4">
    <source>
        <dbReference type="EMBL" id="RKQ96253.1"/>
    </source>
</evidence>
<feature type="domain" description="Cellulose-binding Sde182 C-terminal" evidence="3">
    <location>
        <begin position="402"/>
        <end position="482"/>
    </location>
</feature>
<dbReference type="Pfam" id="PF21027">
    <property type="entry name" value="Sde0182_C"/>
    <property type="match status" value="1"/>
</dbReference>
<evidence type="ECO:0000256" key="1">
    <source>
        <dbReference type="SAM" id="SignalP"/>
    </source>
</evidence>
<comment type="caution">
    <text evidence="4">The sequence shown here is derived from an EMBL/GenBank/DDBJ whole genome shotgun (WGS) entry which is preliminary data.</text>
</comment>
<dbReference type="InterPro" id="IPR011483">
    <property type="entry name" value="Sde182_NH-like"/>
</dbReference>
<dbReference type="RefSeq" id="WP_121211899.1">
    <property type="nucleotide sequence ID" value="NZ_RBIM01000005.1"/>
</dbReference>
<accession>A0A495D3C0</accession>
<evidence type="ECO:0000259" key="2">
    <source>
        <dbReference type="Pfam" id="PF07632"/>
    </source>
</evidence>
<dbReference type="InterPro" id="IPR036452">
    <property type="entry name" value="Ribo_hydro-like"/>
</dbReference>
<dbReference type="Gene3D" id="3.90.245.10">
    <property type="entry name" value="Ribonucleoside hydrolase-like"/>
    <property type="match status" value="1"/>
</dbReference>
<evidence type="ECO:0000313" key="5">
    <source>
        <dbReference type="Proteomes" id="UP000273675"/>
    </source>
</evidence>
<dbReference type="AlphaFoldDB" id="A0A495D3C0"/>